<reference evidence="2" key="1">
    <citation type="submission" date="2014-12" db="EMBL/GenBank/DDBJ databases">
        <title>Genome sequence of Clostridium beijerinckii strain 59B.</title>
        <authorList>
            <person name="Little G.T."/>
            <person name="Minton N.P."/>
        </authorList>
    </citation>
    <scope>NUCLEOTIDE SEQUENCE [LARGE SCALE GENOMIC DNA]</scope>
    <source>
        <strain evidence="2">59B</strain>
    </source>
</reference>
<evidence type="ECO:0000313" key="2">
    <source>
        <dbReference type="Proteomes" id="UP000031866"/>
    </source>
</evidence>
<dbReference type="Proteomes" id="UP000031866">
    <property type="component" value="Chromosome"/>
</dbReference>
<evidence type="ECO:0000313" key="1">
    <source>
        <dbReference type="EMBL" id="AMK50505.1"/>
    </source>
</evidence>
<gene>
    <name evidence="1" type="ORF">LF65_06925</name>
</gene>
<dbReference type="KEGG" id="cbei:LF65_06925"/>
<name>A0A140DML0_CLOBE</name>
<dbReference type="EMBL" id="CP010086">
    <property type="protein sequence ID" value="AMK50505.1"/>
    <property type="molecule type" value="Genomic_DNA"/>
</dbReference>
<organism evidence="1 2">
    <name type="scientific">Clostridium beijerinckii</name>
    <name type="common">Clostridium MP</name>
    <dbReference type="NCBI Taxonomy" id="1520"/>
    <lineage>
        <taxon>Bacteria</taxon>
        <taxon>Bacillati</taxon>
        <taxon>Bacillota</taxon>
        <taxon>Clostridia</taxon>
        <taxon>Eubacteriales</taxon>
        <taxon>Clostridiaceae</taxon>
        <taxon>Clostridium</taxon>
    </lineage>
</organism>
<accession>A0A140DML0</accession>
<dbReference type="AlphaFoldDB" id="A0A140DML0"/>
<protein>
    <submittedName>
        <fullName evidence="1">Uncharacterized protein</fullName>
    </submittedName>
</protein>
<proteinExistence type="predicted"/>
<sequence length="68" mass="8228">MQFTIRGAYQKLQIKLVFIAVHFIDVYDVLEQLENDILEYWKNKIVHNTKNYTLEELIDTISTFYEVK</sequence>